<keyword evidence="3" id="KW-1185">Reference proteome</keyword>
<protein>
    <submittedName>
        <fullName evidence="2">Uncharacterized protein</fullName>
    </submittedName>
</protein>
<evidence type="ECO:0000256" key="1">
    <source>
        <dbReference type="SAM" id="MobiDB-lite"/>
    </source>
</evidence>
<evidence type="ECO:0000313" key="3">
    <source>
        <dbReference type="Proteomes" id="UP001500307"/>
    </source>
</evidence>
<sequence>MGYTVPEIGTDNYPDARTCRAGALDNDGHDLVQVSGHAMDSPDSPDVDNYGHVDSGQAGQLDASGLEDPLDNRTRGDPGPAADCP</sequence>
<reference evidence="3" key="1">
    <citation type="journal article" date="2019" name="Int. J. Syst. Evol. Microbiol.">
        <title>The Global Catalogue of Microorganisms (GCM) 10K type strain sequencing project: providing services to taxonomists for standard genome sequencing and annotation.</title>
        <authorList>
            <consortium name="The Broad Institute Genomics Platform"/>
            <consortium name="The Broad Institute Genome Sequencing Center for Infectious Disease"/>
            <person name="Wu L."/>
            <person name="Ma J."/>
        </authorList>
    </citation>
    <scope>NUCLEOTIDE SEQUENCE [LARGE SCALE GENOMIC DNA]</scope>
    <source>
        <strain evidence="3">JCM 3175</strain>
    </source>
</reference>
<organism evidence="2 3">
    <name type="scientific">Micromonospora coerulea</name>
    <dbReference type="NCBI Taxonomy" id="47856"/>
    <lineage>
        <taxon>Bacteria</taxon>
        <taxon>Bacillati</taxon>
        <taxon>Actinomycetota</taxon>
        <taxon>Actinomycetes</taxon>
        <taxon>Micromonosporales</taxon>
        <taxon>Micromonosporaceae</taxon>
        <taxon>Micromonospora</taxon>
    </lineage>
</organism>
<comment type="caution">
    <text evidence="2">The sequence shown here is derived from an EMBL/GenBank/DDBJ whole genome shotgun (WGS) entry which is preliminary data.</text>
</comment>
<feature type="region of interest" description="Disordered" evidence="1">
    <location>
        <begin position="33"/>
        <end position="85"/>
    </location>
</feature>
<gene>
    <name evidence="2" type="ORF">GCM10023176_49380</name>
</gene>
<name>A0ABP8SZJ8_9ACTN</name>
<dbReference type="EMBL" id="BAABGU010000033">
    <property type="protein sequence ID" value="GAA4576909.1"/>
    <property type="molecule type" value="Genomic_DNA"/>
</dbReference>
<feature type="region of interest" description="Disordered" evidence="1">
    <location>
        <begin position="1"/>
        <end position="21"/>
    </location>
</feature>
<evidence type="ECO:0000313" key="2">
    <source>
        <dbReference type="EMBL" id="GAA4576909.1"/>
    </source>
</evidence>
<proteinExistence type="predicted"/>
<accession>A0ABP8SZJ8</accession>
<dbReference type="Proteomes" id="UP001500307">
    <property type="component" value="Unassembled WGS sequence"/>
</dbReference>